<dbReference type="CDD" id="cd10170">
    <property type="entry name" value="ASKHA_NBD_HSP70"/>
    <property type="match status" value="1"/>
</dbReference>
<dbReference type="SUPFAM" id="SSF53067">
    <property type="entry name" value="Actin-like ATPase domain"/>
    <property type="match status" value="2"/>
</dbReference>
<dbReference type="InterPro" id="IPR013126">
    <property type="entry name" value="Hsp_70_fam"/>
</dbReference>
<evidence type="ECO:0000256" key="1">
    <source>
        <dbReference type="ARBA" id="ARBA00022741"/>
    </source>
</evidence>
<reference evidence="3" key="1">
    <citation type="submission" date="2023-06" db="EMBL/GenBank/DDBJ databases">
        <title>Genome-scale phylogeny and comparative genomics of the fungal order Sordariales.</title>
        <authorList>
            <consortium name="Lawrence Berkeley National Laboratory"/>
            <person name="Hensen N."/>
            <person name="Bonometti L."/>
            <person name="Westerberg I."/>
            <person name="Brannstrom I.O."/>
            <person name="Guillou S."/>
            <person name="Cros-Aarteil S."/>
            <person name="Calhoun S."/>
            <person name="Haridas S."/>
            <person name="Kuo A."/>
            <person name="Mondo S."/>
            <person name="Pangilinan J."/>
            <person name="Riley R."/>
            <person name="Labutti K."/>
            <person name="Andreopoulos B."/>
            <person name="Lipzen A."/>
            <person name="Chen C."/>
            <person name="Yanf M."/>
            <person name="Daum C."/>
            <person name="Ng V."/>
            <person name="Clum A."/>
            <person name="Steindorff A."/>
            <person name="Ohm R."/>
            <person name="Martin F."/>
            <person name="Silar P."/>
            <person name="Natvig D."/>
            <person name="Lalanne C."/>
            <person name="Gautier V."/>
            <person name="Ament-Velasquez S.L."/>
            <person name="Kruys A."/>
            <person name="Hutchinson M.I."/>
            <person name="Powell A.J."/>
            <person name="Barry K."/>
            <person name="Miller A.N."/>
            <person name="Grigoriev I.V."/>
            <person name="Debuchy R."/>
            <person name="Gladieux P."/>
            <person name="Thoren M.H."/>
            <person name="Johannesson H."/>
        </authorList>
    </citation>
    <scope>NUCLEOTIDE SEQUENCE</scope>
    <source>
        <strain evidence="3">CBS 606.72</strain>
    </source>
</reference>
<protein>
    <recommendedName>
        <fullName evidence="5">Actin-like ATPase domain-containing protein</fullName>
    </recommendedName>
</protein>
<evidence type="ECO:0000256" key="2">
    <source>
        <dbReference type="ARBA" id="ARBA00022840"/>
    </source>
</evidence>
<dbReference type="PANTHER" id="PTHR14187:SF5">
    <property type="entry name" value="HEAT SHOCK 70 KDA PROTEIN 12A"/>
    <property type="match status" value="1"/>
</dbReference>
<dbReference type="Gene3D" id="3.30.420.40">
    <property type="match status" value="1"/>
</dbReference>
<accession>A0AA40BWT1</accession>
<dbReference type="InterPro" id="IPR043129">
    <property type="entry name" value="ATPase_NBD"/>
</dbReference>
<evidence type="ECO:0000313" key="3">
    <source>
        <dbReference type="EMBL" id="KAK0616626.1"/>
    </source>
</evidence>
<name>A0AA40BWT1_9PEZI</name>
<keyword evidence="1" id="KW-0547">Nucleotide-binding</keyword>
<organism evidence="3 4">
    <name type="scientific">Immersiella caudata</name>
    <dbReference type="NCBI Taxonomy" id="314043"/>
    <lineage>
        <taxon>Eukaryota</taxon>
        <taxon>Fungi</taxon>
        <taxon>Dikarya</taxon>
        <taxon>Ascomycota</taxon>
        <taxon>Pezizomycotina</taxon>
        <taxon>Sordariomycetes</taxon>
        <taxon>Sordariomycetidae</taxon>
        <taxon>Sordariales</taxon>
        <taxon>Lasiosphaeriaceae</taxon>
        <taxon>Immersiella</taxon>
    </lineage>
</organism>
<keyword evidence="2" id="KW-0067">ATP-binding</keyword>
<dbReference type="Proteomes" id="UP001175000">
    <property type="component" value="Unassembled WGS sequence"/>
</dbReference>
<evidence type="ECO:0000313" key="4">
    <source>
        <dbReference type="Proteomes" id="UP001175000"/>
    </source>
</evidence>
<dbReference type="EMBL" id="JAULSU010000005">
    <property type="protein sequence ID" value="KAK0616626.1"/>
    <property type="molecule type" value="Genomic_DNA"/>
</dbReference>
<sequence>MGRRNVPTTSKKGVIVIGIDFGTTFSGAAWATAEHLKQDRIQVITDWPGGGECAKTPTELFYNDNGKDIDWGYEIPAGKEPVRWFKLLLLRDQDIDKNERVILALRQARSIMQRDSKTAVDLVADYLRLLWEHTVSHIKKEHRESVVESMPFHVVITVPAIWKDYARDAMRKAATKAGILEDRVAGPTTLSFAPEPEAAALSTLCETDRNIKPHEVFVVCDAGGGTVDLISYQIDSVNPVIMHESAEGTGGLCGGIFIDEAYKDMFQHRLGDACSLSEKGINQMMKDWEREIKSDFGRGRANKRYFARLPFEDATKKFYMWDDTSEEPYIIQCSIQFKSDDIKQAFDQTVRDIGALVDEQVTKVKARGLSVAGIILVGGLGGSMYLHTYLKDRYKQENIDILRSTGNGPRTSICRGAVIKGFLDGGEGSARHDPTSGMNNAPVRVKSTISRANIGVKYREIFDEARHDPRDKIFDETEGVYRATDQMQWYLKRGEEVFAEDPIRHAFYRLYNNSFDGSFQDELYQCEDLEAPMRWSPNMTKLCNFSCKLNIPRSELEIVRNAKTLEEMKKVNFELELKPSGASSDFGVLINGQRQGGNSFSLQYQ</sequence>
<dbReference type="Pfam" id="PF00012">
    <property type="entry name" value="HSP70"/>
    <property type="match status" value="1"/>
</dbReference>
<proteinExistence type="predicted"/>
<evidence type="ECO:0008006" key="5">
    <source>
        <dbReference type="Google" id="ProtNLM"/>
    </source>
</evidence>
<dbReference type="GO" id="GO:0005524">
    <property type="term" value="F:ATP binding"/>
    <property type="evidence" value="ECO:0007669"/>
    <property type="project" value="UniProtKB-KW"/>
</dbReference>
<gene>
    <name evidence="3" type="ORF">B0T14DRAFT_433509</name>
</gene>
<keyword evidence="4" id="KW-1185">Reference proteome</keyword>
<dbReference type="GO" id="GO:0140662">
    <property type="term" value="F:ATP-dependent protein folding chaperone"/>
    <property type="evidence" value="ECO:0007669"/>
    <property type="project" value="InterPro"/>
</dbReference>
<dbReference type="PRINTS" id="PR00301">
    <property type="entry name" value="HEATSHOCK70"/>
</dbReference>
<comment type="caution">
    <text evidence="3">The sequence shown here is derived from an EMBL/GenBank/DDBJ whole genome shotgun (WGS) entry which is preliminary data.</text>
</comment>
<dbReference type="PANTHER" id="PTHR14187">
    <property type="entry name" value="ALPHA KINASE/ELONGATION FACTOR 2 KINASE"/>
    <property type="match status" value="1"/>
</dbReference>
<dbReference type="AlphaFoldDB" id="A0AA40BWT1"/>